<organism evidence="1 2">
    <name type="scientific">Tumebacillus flagellatus</name>
    <dbReference type="NCBI Taxonomy" id="1157490"/>
    <lineage>
        <taxon>Bacteria</taxon>
        <taxon>Bacillati</taxon>
        <taxon>Bacillota</taxon>
        <taxon>Bacilli</taxon>
        <taxon>Bacillales</taxon>
        <taxon>Alicyclobacillaceae</taxon>
        <taxon>Tumebacillus</taxon>
    </lineage>
</organism>
<keyword evidence="2" id="KW-1185">Reference proteome</keyword>
<reference evidence="1 2" key="1">
    <citation type="journal article" date="2013" name="Int. J. Syst. Evol. Microbiol.">
        <title>Tumebacillus flagellatus sp. nov., an alpha-amylase/pullulanase-producing bacterium isolated from cassava wastewater.</title>
        <authorList>
            <person name="Wang Q."/>
            <person name="Xie N."/>
            <person name="Qin Y."/>
            <person name="Shen N."/>
            <person name="Zhu J."/>
            <person name="Mi H."/>
            <person name="Huang R."/>
        </authorList>
    </citation>
    <scope>NUCLEOTIDE SEQUENCE [LARGE SCALE GENOMIC DNA]</scope>
    <source>
        <strain evidence="1 2">GST4</strain>
    </source>
</reference>
<dbReference type="Proteomes" id="UP000027931">
    <property type="component" value="Unassembled WGS sequence"/>
</dbReference>
<dbReference type="Gene3D" id="3.30.565.10">
    <property type="entry name" value="Histidine kinase-like ATPase, C-terminal domain"/>
    <property type="match status" value="1"/>
</dbReference>
<protein>
    <recommendedName>
        <fullName evidence="3">ATP-binding protein</fullName>
    </recommendedName>
</protein>
<comment type="caution">
    <text evidence="1">The sequence shown here is derived from an EMBL/GenBank/DDBJ whole genome shotgun (WGS) entry which is preliminary data.</text>
</comment>
<evidence type="ECO:0000313" key="2">
    <source>
        <dbReference type="Proteomes" id="UP000027931"/>
    </source>
</evidence>
<dbReference type="eggNOG" id="COG0323">
    <property type="taxonomic scope" value="Bacteria"/>
</dbReference>
<name>A0A074LJL7_9BACL</name>
<gene>
    <name evidence="1" type="ORF">EL26_21715</name>
</gene>
<dbReference type="InterPro" id="IPR036890">
    <property type="entry name" value="HATPase_C_sf"/>
</dbReference>
<dbReference type="AlphaFoldDB" id="A0A074LJL7"/>
<dbReference type="Pfam" id="PF13589">
    <property type="entry name" value="HATPase_c_3"/>
    <property type="match status" value="1"/>
</dbReference>
<proteinExistence type="predicted"/>
<dbReference type="PRINTS" id="PR00775">
    <property type="entry name" value="HEATSHOCK90"/>
</dbReference>
<dbReference type="SUPFAM" id="SSF55874">
    <property type="entry name" value="ATPase domain of HSP90 chaperone/DNA topoisomerase II/histidine kinase"/>
    <property type="match status" value="1"/>
</dbReference>
<sequence>MYTMKISRMTVDKLGVKLYDKVSAVIAELVSNSYDADATCVEVTAPMGIYLATKQQGVLQDHGLTITVKDNGIGMTPEEVNEFYLKVGAERRTDYRRGDTSKKFGRKVMGRKGVGKLAPFGICNKIELITSGGDIIETEDTEGNKIMGYITAHLILDHNEIRSDDDNDYKPRIGQLNNTIQPKSGTTIIMSEFAHRKVPDIDAFSRQLAQRFGINSSDWSVVLKDSNKKVGDDKQEVAVGEFSVKKMRGTEIRFVEISDGSGGTRYAALDPDGDEYSDLKSFIKYEDTIYPITGWVAYSETPYKDDLMAGIRIYAHKKIAAQTTVFNKKAGFTGEHTIRSYLVGELHADFLDLDEDLIQTDRRDILWSHELGKAFEQWGQTLISKIGKLSREPMKKKILEVFKEVSKYEQVINTAFPLEEQREIREQAVTIAKLFGQTIRQDELEDKEHVGKLVELSLIFAPHVTLENKLREAAEDADTSLGVMAEILKTARVAELSSFGKIADDRIRVINKIEQLKDTPGTLEQEFQELIQSAPWLIDPQWAPITANQTFTTLKREFQKFYRDATGEEINLEAFPDPNKRMDFVLSTQDNFIEIIEIKRPGHNIKDEELNRIINYADQMEAFLNEPSNALFKKTFNGYRITLVADGLSLSPMAQKALNGLMSDGFLTHISWRTFLLNTRKMHEAFMNEAERQKRYGIRTE</sequence>
<dbReference type="OrthoDB" id="9816482at2"/>
<dbReference type="EMBL" id="JMIR01000041">
    <property type="protein sequence ID" value="KEO81294.1"/>
    <property type="molecule type" value="Genomic_DNA"/>
</dbReference>
<dbReference type="REBASE" id="98325">
    <property type="entry name" value="TflGST4ORF21710P"/>
</dbReference>
<dbReference type="STRING" id="1157490.EL26_21715"/>
<evidence type="ECO:0000313" key="1">
    <source>
        <dbReference type="EMBL" id="KEO81294.1"/>
    </source>
</evidence>
<accession>A0A074LJL7</accession>
<dbReference type="InterPro" id="IPR020575">
    <property type="entry name" value="Hsp90_N"/>
</dbReference>
<dbReference type="RefSeq" id="WP_038093692.1">
    <property type="nucleotide sequence ID" value="NZ_JMIR01000041.1"/>
</dbReference>
<evidence type="ECO:0008006" key="3">
    <source>
        <dbReference type="Google" id="ProtNLM"/>
    </source>
</evidence>